<evidence type="ECO:0000313" key="3">
    <source>
        <dbReference type="Proteomes" id="UP001287356"/>
    </source>
</evidence>
<dbReference type="PANTHER" id="PTHR10742:SF342">
    <property type="entry name" value="AMINE OXIDASE"/>
    <property type="match status" value="1"/>
</dbReference>
<dbReference type="GO" id="GO:0009063">
    <property type="term" value="P:amino acid catabolic process"/>
    <property type="evidence" value="ECO:0007669"/>
    <property type="project" value="TreeGrafter"/>
</dbReference>
<evidence type="ECO:0000259" key="1">
    <source>
        <dbReference type="Pfam" id="PF01593"/>
    </source>
</evidence>
<proteinExistence type="predicted"/>
<sequence length="724" mass="80853">MATVRNNEPTPVFKDSSFRAQWAAMSLRESLATTQAKIGVLPGTIKNKDITKLCPIASTRDGEREGTPQIDEFNIAIVGAGVAGLFTAMILDYLNKEYDLNAKYTIFEANKPERLGGRLYTHKFEQKDDKYPIGDHDYYDVGAMRFPKTGIMDRSLFDQIGMKVAEEKKKPKQGELIPYLFVGEKTPVLYNGIQVVVDRDISAAELNIPISEEYSTTSAGKVVDSQIEVYKDVYNKIGAKTFWQLLMSEADPFSVRQYLTNRGFNYDTIEFFEIMTTGNRWYDQAMSEMVLERLDFDAEADWFCVEGGSQQIALKMRDHIKDSHKIEFSKRVKAMSYVSVENGKVVGPSQLKDGDCSEKGKNVMVSVTLEGEDEVSEETRGPFHAVFNSAPLGAMQHMYLEGLNLNWVVKRAIRNLGYGASCKVGVRFKTLWWMQDKYGPIRGGQANTDLPIRCCVYPSYNVEDPVDQPGVLLASYTWSQEAERIGAHIKHGGSPESERRLRDLLLHDLARLHTSNEVDYAELRALLDDEYLDHFAYNWNADPHTVGAFAYFGPGQFRGMYPGLSKTDGKHVIIGEAASAHHAWVVGALESAVRGVYQFLFKHSHRSRAACKATEAYNYDNVPAPFGPLPAEYDRTQEVTIPCSEHGHSHGPGVVAQTSAIGEIARLQVWQETNRLKQGGDRLDPDRISEEAARPILRAIEQAIEASPLTPLPHHNGGVVAAGA</sequence>
<name>A0AAE0K3H5_9PEZI</name>
<dbReference type="InterPro" id="IPR036188">
    <property type="entry name" value="FAD/NAD-bd_sf"/>
</dbReference>
<evidence type="ECO:0000313" key="2">
    <source>
        <dbReference type="EMBL" id="KAK3368825.1"/>
    </source>
</evidence>
<reference evidence="2" key="1">
    <citation type="journal article" date="2023" name="Mol. Phylogenet. Evol.">
        <title>Genome-scale phylogeny and comparative genomics of the fungal order Sordariales.</title>
        <authorList>
            <person name="Hensen N."/>
            <person name="Bonometti L."/>
            <person name="Westerberg I."/>
            <person name="Brannstrom I.O."/>
            <person name="Guillou S."/>
            <person name="Cros-Aarteil S."/>
            <person name="Calhoun S."/>
            <person name="Haridas S."/>
            <person name="Kuo A."/>
            <person name="Mondo S."/>
            <person name="Pangilinan J."/>
            <person name="Riley R."/>
            <person name="LaButti K."/>
            <person name="Andreopoulos B."/>
            <person name="Lipzen A."/>
            <person name="Chen C."/>
            <person name="Yan M."/>
            <person name="Daum C."/>
            <person name="Ng V."/>
            <person name="Clum A."/>
            <person name="Steindorff A."/>
            <person name="Ohm R.A."/>
            <person name="Martin F."/>
            <person name="Silar P."/>
            <person name="Natvig D.O."/>
            <person name="Lalanne C."/>
            <person name="Gautier V."/>
            <person name="Ament-Velasquez S.L."/>
            <person name="Kruys A."/>
            <person name="Hutchinson M.I."/>
            <person name="Powell A.J."/>
            <person name="Barry K."/>
            <person name="Miller A.N."/>
            <person name="Grigoriev I.V."/>
            <person name="Debuchy R."/>
            <person name="Gladieux P."/>
            <person name="Hiltunen Thoren M."/>
            <person name="Johannesson H."/>
        </authorList>
    </citation>
    <scope>NUCLEOTIDE SEQUENCE</scope>
    <source>
        <strain evidence="2">CBS 958.72</strain>
    </source>
</reference>
<dbReference type="AlphaFoldDB" id="A0AAE0K3H5"/>
<dbReference type="Gene3D" id="3.50.50.60">
    <property type="entry name" value="FAD/NAD(P)-binding domain"/>
    <property type="match status" value="1"/>
</dbReference>
<dbReference type="Gene3D" id="1.10.10.1620">
    <property type="match status" value="1"/>
</dbReference>
<feature type="domain" description="Amine oxidase" evidence="1">
    <location>
        <begin position="83"/>
        <end position="594"/>
    </location>
</feature>
<gene>
    <name evidence="2" type="ORF">B0T24DRAFT_680902</name>
</gene>
<dbReference type="InterPro" id="IPR050281">
    <property type="entry name" value="Flavin_monoamine_oxidase"/>
</dbReference>
<dbReference type="SUPFAM" id="SSF51905">
    <property type="entry name" value="FAD/NAD(P)-binding domain"/>
    <property type="match status" value="1"/>
</dbReference>
<dbReference type="GO" id="GO:0001716">
    <property type="term" value="F:L-amino-acid oxidase activity"/>
    <property type="evidence" value="ECO:0007669"/>
    <property type="project" value="TreeGrafter"/>
</dbReference>
<dbReference type="Proteomes" id="UP001287356">
    <property type="component" value="Unassembled WGS sequence"/>
</dbReference>
<dbReference type="Pfam" id="PF01593">
    <property type="entry name" value="Amino_oxidase"/>
    <property type="match status" value="1"/>
</dbReference>
<protein>
    <recommendedName>
        <fullName evidence="1">Amine oxidase domain-containing protein</fullName>
    </recommendedName>
</protein>
<dbReference type="SUPFAM" id="SSF54373">
    <property type="entry name" value="FAD-linked reductases, C-terminal domain"/>
    <property type="match status" value="1"/>
</dbReference>
<accession>A0AAE0K3H5</accession>
<dbReference type="PANTHER" id="PTHR10742">
    <property type="entry name" value="FLAVIN MONOAMINE OXIDASE"/>
    <property type="match status" value="1"/>
</dbReference>
<comment type="caution">
    <text evidence="2">The sequence shown here is derived from an EMBL/GenBank/DDBJ whole genome shotgun (WGS) entry which is preliminary data.</text>
</comment>
<organism evidence="2 3">
    <name type="scientific">Lasiosphaeria ovina</name>
    <dbReference type="NCBI Taxonomy" id="92902"/>
    <lineage>
        <taxon>Eukaryota</taxon>
        <taxon>Fungi</taxon>
        <taxon>Dikarya</taxon>
        <taxon>Ascomycota</taxon>
        <taxon>Pezizomycotina</taxon>
        <taxon>Sordariomycetes</taxon>
        <taxon>Sordariomycetidae</taxon>
        <taxon>Sordariales</taxon>
        <taxon>Lasiosphaeriaceae</taxon>
        <taxon>Lasiosphaeria</taxon>
    </lineage>
</organism>
<keyword evidence="3" id="KW-1185">Reference proteome</keyword>
<dbReference type="Gene3D" id="3.90.660.10">
    <property type="match status" value="1"/>
</dbReference>
<dbReference type="EMBL" id="JAULSN010000006">
    <property type="protein sequence ID" value="KAK3368825.1"/>
    <property type="molecule type" value="Genomic_DNA"/>
</dbReference>
<dbReference type="InterPro" id="IPR002937">
    <property type="entry name" value="Amino_oxidase"/>
</dbReference>
<reference evidence="2" key="2">
    <citation type="submission" date="2023-06" db="EMBL/GenBank/DDBJ databases">
        <authorList>
            <consortium name="Lawrence Berkeley National Laboratory"/>
            <person name="Haridas S."/>
            <person name="Hensen N."/>
            <person name="Bonometti L."/>
            <person name="Westerberg I."/>
            <person name="Brannstrom I.O."/>
            <person name="Guillou S."/>
            <person name="Cros-Aarteil S."/>
            <person name="Calhoun S."/>
            <person name="Kuo A."/>
            <person name="Mondo S."/>
            <person name="Pangilinan J."/>
            <person name="Riley R."/>
            <person name="Labutti K."/>
            <person name="Andreopoulos B."/>
            <person name="Lipzen A."/>
            <person name="Chen C."/>
            <person name="Yanf M."/>
            <person name="Daum C."/>
            <person name="Ng V."/>
            <person name="Clum A."/>
            <person name="Steindorff A."/>
            <person name="Ohm R."/>
            <person name="Martin F."/>
            <person name="Silar P."/>
            <person name="Natvig D."/>
            <person name="Lalanne C."/>
            <person name="Gautier V."/>
            <person name="Ament-Velasquez S.L."/>
            <person name="Kruys A."/>
            <person name="Hutchinson M.I."/>
            <person name="Powell A.J."/>
            <person name="Barry K."/>
            <person name="Miller A.N."/>
            <person name="Grigoriev I.V."/>
            <person name="Debuchy R."/>
            <person name="Gladieux P."/>
            <person name="Thoren M.H."/>
            <person name="Johannesson H."/>
        </authorList>
    </citation>
    <scope>NUCLEOTIDE SEQUENCE</scope>
    <source>
        <strain evidence="2">CBS 958.72</strain>
    </source>
</reference>